<keyword evidence="1" id="KW-0145">Chemotaxis</keyword>
<dbReference type="Pfam" id="PF00015">
    <property type="entry name" value="MCPsignal"/>
    <property type="match status" value="1"/>
</dbReference>
<dbReference type="InterPro" id="IPR004090">
    <property type="entry name" value="Chemotax_Me-accpt_rcpt"/>
</dbReference>
<comment type="similarity">
    <text evidence="2">Belongs to the methyl-accepting chemotaxis (MCP) protein family.</text>
</comment>
<dbReference type="InterPro" id="IPR051310">
    <property type="entry name" value="MCP_chemotaxis"/>
</dbReference>
<keyword evidence="4" id="KW-0472">Membrane</keyword>
<keyword evidence="4" id="KW-0812">Transmembrane</keyword>
<organism evidence="6 7">
    <name type="scientific">Chromobacterium vaccinii</name>
    <dbReference type="NCBI Taxonomy" id="1108595"/>
    <lineage>
        <taxon>Bacteria</taxon>
        <taxon>Pseudomonadati</taxon>
        <taxon>Pseudomonadota</taxon>
        <taxon>Betaproteobacteria</taxon>
        <taxon>Neisseriales</taxon>
        <taxon>Chromobacteriaceae</taxon>
        <taxon>Chromobacterium</taxon>
    </lineage>
</organism>
<dbReference type="EMBL" id="CP017707">
    <property type="protein sequence ID" value="AOZ52246.1"/>
    <property type="molecule type" value="Genomic_DNA"/>
</dbReference>
<accession>A0A1D9LLU0</accession>
<evidence type="ECO:0000256" key="1">
    <source>
        <dbReference type="ARBA" id="ARBA00022500"/>
    </source>
</evidence>
<evidence type="ECO:0000313" key="7">
    <source>
        <dbReference type="Proteomes" id="UP000178776"/>
    </source>
</evidence>
<keyword evidence="4" id="KW-1133">Transmembrane helix</keyword>
<evidence type="ECO:0000256" key="3">
    <source>
        <dbReference type="PROSITE-ProRule" id="PRU00284"/>
    </source>
</evidence>
<dbReference type="SMART" id="SM00283">
    <property type="entry name" value="MA"/>
    <property type="match status" value="1"/>
</dbReference>
<dbReference type="GO" id="GO:0007165">
    <property type="term" value="P:signal transduction"/>
    <property type="evidence" value="ECO:0007669"/>
    <property type="project" value="UniProtKB-KW"/>
</dbReference>
<dbReference type="PRINTS" id="PR00260">
    <property type="entry name" value="CHEMTRNSDUCR"/>
</dbReference>
<dbReference type="STRING" id="1108595.BKX93_21080"/>
<evidence type="ECO:0000256" key="2">
    <source>
        <dbReference type="ARBA" id="ARBA00029447"/>
    </source>
</evidence>
<dbReference type="GO" id="GO:0006935">
    <property type="term" value="P:chemotaxis"/>
    <property type="evidence" value="ECO:0007669"/>
    <property type="project" value="UniProtKB-KW"/>
</dbReference>
<dbReference type="Gene3D" id="1.10.287.950">
    <property type="entry name" value="Methyl-accepting chemotaxis protein"/>
    <property type="match status" value="1"/>
</dbReference>
<dbReference type="InterPro" id="IPR004089">
    <property type="entry name" value="MCPsignal_dom"/>
</dbReference>
<dbReference type="RefSeq" id="WP_070981247.1">
    <property type="nucleotide sequence ID" value="NZ_CP017707.1"/>
</dbReference>
<reference evidence="6 7" key="1">
    <citation type="submission" date="2016-10" db="EMBL/GenBank/DDBJ databases">
        <title>Chromobacterium muskegensis sp. nov., an insecticidal bacterium isolated from Sphagnum bogs.</title>
        <authorList>
            <person name="Sparks M.E."/>
            <person name="Blackburn M.B."/>
            <person name="Gundersen-Rindal D.E."/>
            <person name="Mitchell A."/>
            <person name="Farrar R."/>
            <person name="Kuhar D."/>
        </authorList>
    </citation>
    <scope>NUCLEOTIDE SEQUENCE [LARGE SCALE GENOMIC DNA]</scope>
    <source>
        <strain evidence="6 7">21-1</strain>
    </source>
</reference>
<evidence type="ECO:0000256" key="4">
    <source>
        <dbReference type="SAM" id="Phobius"/>
    </source>
</evidence>
<evidence type="ECO:0000259" key="5">
    <source>
        <dbReference type="PROSITE" id="PS50111"/>
    </source>
</evidence>
<dbReference type="KEGG" id="cvc:BKX93_21080"/>
<protein>
    <recommendedName>
        <fullName evidence="5">Methyl-accepting transducer domain-containing protein</fullName>
    </recommendedName>
</protein>
<dbReference type="PROSITE" id="PS50111">
    <property type="entry name" value="CHEMOTAXIS_TRANSDUC_2"/>
    <property type="match status" value="1"/>
</dbReference>
<dbReference type="Proteomes" id="UP000178776">
    <property type="component" value="Chromosome"/>
</dbReference>
<evidence type="ECO:0000313" key="6">
    <source>
        <dbReference type="EMBL" id="AOZ52246.1"/>
    </source>
</evidence>
<dbReference type="SUPFAM" id="SSF58104">
    <property type="entry name" value="Methyl-accepting chemotaxis protein (MCP) signaling domain"/>
    <property type="match status" value="1"/>
</dbReference>
<dbReference type="GeneID" id="80368138"/>
<dbReference type="AlphaFoldDB" id="A0A1D9LLU0"/>
<dbReference type="CDD" id="cd11386">
    <property type="entry name" value="MCP_signal"/>
    <property type="match status" value="1"/>
</dbReference>
<dbReference type="PANTHER" id="PTHR43531:SF11">
    <property type="entry name" value="METHYL-ACCEPTING CHEMOTAXIS PROTEIN 3"/>
    <property type="match status" value="1"/>
</dbReference>
<proteinExistence type="inferred from homology"/>
<sequence length="569" mass="61334">MRLSIKSLLAASAGLTILLLSLVLLCTFQLQQALGTQARAESQRYQSYLLANELRQSSDDLTRLVRTYAETGNPMYERQYWAVLAIRNGQLPRPEHYNRIYWDFMAVDGRKPQPDSVAVPLQTLMGQAGFTDDEFAKLKEAQANSDRLVNTETVAMNAMKGRFADGRGGFARQGEPDPAMARRILHDSQYHQDKASIMRPVDAFYQMMEQRTNRAVSQAQSQAGLWLAILIGLLFASCVLSVLMFRTIYRKLHRMLGDEPLHVSGMMRAVAEGDLTVNAREGGYPADSMAGAIVQTIAGLNASIASSQSSAGRLSTLAAEINSTSQSLSSNTGEQAANLSEAAASLEEISSSISQTSDNATLTEDMAAKAAVDAQQGGDIVQQTVQSMKRIAECTMVIDDIAYQTNLLALNAAIEAARAGEQGRGFAVVAQEVRKLAERSQMAAREISSVANLGVNMAGRAGQQLEASVDSSRRTAYLIQEIASAAKEQACAVGQINATIQQLSAATQQNACLVEELAVISEKGNDCADEMQRLMQRFQTRADVGAIIQSPAAAHSRAVVIGTGPASRI</sequence>
<dbReference type="PANTHER" id="PTHR43531">
    <property type="entry name" value="PROTEIN ICFG"/>
    <property type="match status" value="1"/>
</dbReference>
<dbReference type="GO" id="GO:0005886">
    <property type="term" value="C:plasma membrane"/>
    <property type="evidence" value="ECO:0007669"/>
    <property type="project" value="TreeGrafter"/>
</dbReference>
<gene>
    <name evidence="6" type="ORF">BKX93_21080</name>
</gene>
<keyword evidence="3" id="KW-0807">Transducer</keyword>
<dbReference type="GO" id="GO:0004888">
    <property type="term" value="F:transmembrane signaling receptor activity"/>
    <property type="evidence" value="ECO:0007669"/>
    <property type="project" value="InterPro"/>
</dbReference>
<feature type="transmembrane region" description="Helical" evidence="4">
    <location>
        <begin position="223"/>
        <end position="245"/>
    </location>
</feature>
<feature type="domain" description="Methyl-accepting transducer" evidence="5">
    <location>
        <begin position="310"/>
        <end position="525"/>
    </location>
</feature>
<name>A0A1D9LLU0_9NEIS</name>